<dbReference type="HOGENOM" id="CLU_2075592_0_0_1"/>
<feature type="compositionally biased region" description="Acidic residues" evidence="1">
    <location>
        <begin position="31"/>
        <end position="46"/>
    </location>
</feature>
<sequence length="118" mass="13219">MRRLLRSWRCLLSWRRRRMKARLRRLAAAEPELEPEDPEDPEEEDDAVVVSEVEEATVVVAVEGATVVVAVDVAAVVLVAEELVVVLLLVEATVVEVPVAPPSRASRKQPEDREEENE</sequence>
<feature type="region of interest" description="Disordered" evidence="1">
    <location>
        <begin position="27"/>
        <end position="46"/>
    </location>
</feature>
<proteinExistence type="predicted"/>
<dbReference type="Proteomes" id="UP000008744">
    <property type="component" value="Unassembled WGS sequence"/>
</dbReference>
<accession>B4HC26</accession>
<organism evidence="3">
    <name type="scientific">Drosophila persimilis</name>
    <name type="common">Fruit fly</name>
    <dbReference type="NCBI Taxonomy" id="7234"/>
    <lineage>
        <taxon>Eukaryota</taxon>
        <taxon>Metazoa</taxon>
        <taxon>Ecdysozoa</taxon>
        <taxon>Arthropoda</taxon>
        <taxon>Hexapoda</taxon>
        <taxon>Insecta</taxon>
        <taxon>Pterygota</taxon>
        <taxon>Neoptera</taxon>
        <taxon>Endopterygota</taxon>
        <taxon>Diptera</taxon>
        <taxon>Brachycera</taxon>
        <taxon>Muscomorpha</taxon>
        <taxon>Ephydroidea</taxon>
        <taxon>Drosophilidae</taxon>
        <taxon>Drosophila</taxon>
        <taxon>Sophophora</taxon>
    </lineage>
</organism>
<evidence type="ECO:0000313" key="2">
    <source>
        <dbReference type="EMBL" id="EDW40057.1"/>
    </source>
</evidence>
<evidence type="ECO:0000256" key="1">
    <source>
        <dbReference type="SAM" id="MobiDB-lite"/>
    </source>
</evidence>
<dbReference type="EMBL" id="CH479275">
    <property type="protein sequence ID" value="EDW40057.1"/>
    <property type="molecule type" value="Genomic_DNA"/>
</dbReference>
<dbReference type="AlphaFoldDB" id="B4HC26"/>
<keyword evidence="3" id="KW-1185">Reference proteome</keyword>
<dbReference type="OMA" id="NTWLIRR"/>
<evidence type="ECO:0000313" key="3">
    <source>
        <dbReference type="Proteomes" id="UP000008744"/>
    </source>
</evidence>
<name>B4HC26_DROPE</name>
<protein>
    <submittedName>
        <fullName evidence="2">GL18123</fullName>
    </submittedName>
</protein>
<gene>
    <name evidence="2" type="primary">Dper\GL18123</name>
    <name evidence="2" type="ORF">Dper_GL18123</name>
</gene>
<reference evidence="2 3" key="1">
    <citation type="journal article" date="2007" name="Nature">
        <title>Evolution of genes and genomes on the Drosophila phylogeny.</title>
        <authorList>
            <consortium name="Drosophila 12 Genomes Consortium"/>
            <person name="Clark A.G."/>
            <person name="Eisen M.B."/>
            <person name="Smith D.R."/>
            <person name="Bergman C.M."/>
            <person name="Oliver B."/>
            <person name="Markow T.A."/>
            <person name="Kaufman T.C."/>
            <person name="Kellis M."/>
            <person name="Gelbart W."/>
            <person name="Iyer V.N."/>
            <person name="Pollard D.A."/>
            <person name="Sackton T.B."/>
            <person name="Larracuente A.M."/>
            <person name="Singh N.D."/>
            <person name="Abad J.P."/>
            <person name="Abt D.N."/>
            <person name="Adryan B."/>
            <person name="Aguade M."/>
            <person name="Akashi H."/>
            <person name="Anderson W.W."/>
            <person name="Aquadro C.F."/>
            <person name="Ardell D.H."/>
            <person name="Arguello R."/>
            <person name="Artieri C.G."/>
            <person name="Barbash D.A."/>
            <person name="Barker D."/>
            <person name="Barsanti P."/>
            <person name="Batterham P."/>
            <person name="Batzoglou S."/>
            <person name="Begun D."/>
            <person name="Bhutkar A."/>
            <person name="Blanco E."/>
            <person name="Bosak S.A."/>
            <person name="Bradley R.K."/>
            <person name="Brand A.D."/>
            <person name="Brent M.R."/>
            <person name="Brooks A.N."/>
            <person name="Brown R.H."/>
            <person name="Butlin R.K."/>
            <person name="Caggese C."/>
            <person name="Calvi B.R."/>
            <person name="Bernardo de Carvalho A."/>
            <person name="Caspi A."/>
            <person name="Castrezana S."/>
            <person name="Celniker S.E."/>
            <person name="Chang J.L."/>
            <person name="Chapple C."/>
            <person name="Chatterji S."/>
            <person name="Chinwalla A."/>
            <person name="Civetta A."/>
            <person name="Clifton S.W."/>
            <person name="Comeron J.M."/>
            <person name="Costello J.C."/>
            <person name="Coyne J.A."/>
            <person name="Daub J."/>
            <person name="David R.G."/>
            <person name="Delcher A.L."/>
            <person name="Delehaunty K."/>
            <person name="Do C.B."/>
            <person name="Ebling H."/>
            <person name="Edwards K."/>
            <person name="Eickbush T."/>
            <person name="Evans J.D."/>
            <person name="Filipski A."/>
            <person name="Findeiss S."/>
            <person name="Freyhult E."/>
            <person name="Fulton L."/>
            <person name="Fulton R."/>
            <person name="Garcia A.C."/>
            <person name="Gardiner A."/>
            <person name="Garfield D.A."/>
            <person name="Garvin B.E."/>
            <person name="Gibson G."/>
            <person name="Gilbert D."/>
            <person name="Gnerre S."/>
            <person name="Godfrey J."/>
            <person name="Good R."/>
            <person name="Gotea V."/>
            <person name="Gravely B."/>
            <person name="Greenberg A.J."/>
            <person name="Griffiths-Jones S."/>
            <person name="Gross S."/>
            <person name="Guigo R."/>
            <person name="Gustafson E.A."/>
            <person name="Haerty W."/>
            <person name="Hahn M.W."/>
            <person name="Halligan D.L."/>
            <person name="Halpern A.L."/>
            <person name="Halter G.M."/>
            <person name="Han M.V."/>
            <person name="Heger A."/>
            <person name="Hillier L."/>
            <person name="Hinrichs A.S."/>
            <person name="Holmes I."/>
            <person name="Hoskins R.A."/>
            <person name="Hubisz M.J."/>
            <person name="Hultmark D."/>
            <person name="Huntley M.A."/>
            <person name="Jaffe D.B."/>
            <person name="Jagadeeshan S."/>
            <person name="Jeck W.R."/>
            <person name="Johnson J."/>
            <person name="Jones C.D."/>
            <person name="Jordan W.C."/>
            <person name="Karpen G.H."/>
            <person name="Kataoka E."/>
            <person name="Keightley P.D."/>
            <person name="Kheradpour P."/>
            <person name="Kirkness E.F."/>
            <person name="Koerich L.B."/>
            <person name="Kristiansen K."/>
            <person name="Kudrna D."/>
            <person name="Kulathinal R.J."/>
            <person name="Kumar S."/>
            <person name="Kwok R."/>
            <person name="Lander E."/>
            <person name="Langley C.H."/>
            <person name="Lapoint R."/>
            <person name="Lazzaro B.P."/>
            <person name="Lee S.J."/>
            <person name="Levesque L."/>
            <person name="Li R."/>
            <person name="Lin C.F."/>
            <person name="Lin M.F."/>
            <person name="Lindblad-Toh K."/>
            <person name="Llopart A."/>
            <person name="Long M."/>
            <person name="Low L."/>
            <person name="Lozovsky E."/>
            <person name="Lu J."/>
            <person name="Luo M."/>
            <person name="Machado C.A."/>
            <person name="Makalowski W."/>
            <person name="Marzo M."/>
            <person name="Matsuda M."/>
            <person name="Matzkin L."/>
            <person name="McAllister B."/>
            <person name="McBride C.S."/>
            <person name="McKernan B."/>
            <person name="McKernan K."/>
            <person name="Mendez-Lago M."/>
            <person name="Minx P."/>
            <person name="Mollenhauer M.U."/>
            <person name="Montooth K."/>
            <person name="Mount S.M."/>
            <person name="Mu X."/>
            <person name="Myers E."/>
            <person name="Negre B."/>
            <person name="Newfeld S."/>
            <person name="Nielsen R."/>
            <person name="Noor M.A."/>
            <person name="O'Grady P."/>
            <person name="Pachter L."/>
            <person name="Papaceit M."/>
            <person name="Parisi M.J."/>
            <person name="Parisi M."/>
            <person name="Parts L."/>
            <person name="Pedersen J.S."/>
            <person name="Pesole G."/>
            <person name="Phillippy A.M."/>
            <person name="Ponting C.P."/>
            <person name="Pop M."/>
            <person name="Porcelli D."/>
            <person name="Powell J.R."/>
            <person name="Prohaska S."/>
            <person name="Pruitt K."/>
            <person name="Puig M."/>
            <person name="Quesneville H."/>
            <person name="Ram K.R."/>
            <person name="Rand D."/>
            <person name="Rasmussen M.D."/>
            <person name="Reed L.K."/>
            <person name="Reenan R."/>
            <person name="Reily A."/>
            <person name="Remington K.A."/>
            <person name="Rieger T.T."/>
            <person name="Ritchie M.G."/>
            <person name="Robin C."/>
            <person name="Rogers Y.H."/>
            <person name="Rohde C."/>
            <person name="Rozas J."/>
            <person name="Rubenfield M.J."/>
            <person name="Ruiz A."/>
            <person name="Russo S."/>
            <person name="Salzberg S.L."/>
            <person name="Sanchez-Gracia A."/>
            <person name="Saranga D.J."/>
            <person name="Sato H."/>
            <person name="Schaeffer S.W."/>
            <person name="Schatz M.C."/>
            <person name="Schlenke T."/>
            <person name="Schwartz R."/>
            <person name="Segarra C."/>
            <person name="Singh R.S."/>
            <person name="Sirot L."/>
            <person name="Sirota M."/>
            <person name="Sisneros N.B."/>
            <person name="Smith C.D."/>
            <person name="Smith T.F."/>
            <person name="Spieth J."/>
            <person name="Stage D.E."/>
            <person name="Stark A."/>
            <person name="Stephan W."/>
            <person name="Strausberg R.L."/>
            <person name="Strempel S."/>
            <person name="Sturgill D."/>
            <person name="Sutton G."/>
            <person name="Sutton G.G."/>
            <person name="Tao W."/>
            <person name="Teichmann S."/>
            <person name="Tobari Y.N."/>
            <person name="Tomimura Y."/>
            <person name="Tsolas J.M."/>
            <person name="Valente V.L."/>
            <person name="Venter E."/>
            <person name="Venter J.C."/>
            <person name="Vicario S."/>
            <person name="Vieira F.G."/>
            <person name="Vilella A.J."/>
            <person name="Villasante A."/>
            <person name="Walenz B."/>
            <person name="Wang J."/>
            <person name="Wasserman M."/>
            <person name="Watts T."/>
            <person name="Wilson D."/>
            <person name="Wilson R.K."/>
            <person name="Wing R.A."/>
            <person name="Wolfner M.F."/>
            <person name="Wong A."/>
            <person name="Wong G.K."/>
            <person name="Wu C.I."/>
            <person name="Wu G."/>
            <person name="Yamamoto D."/>
            <person name="Yang H.P."/>
            <person name="Yang S.P."/>
            <person name="Yorke J.A."/>
            <person name="Yoshida K."/>
            <person name="Zdobnov E."/>
            <person name="Zhang P."/>
            <person name="Zhang Y."/>
            <person name="Zimin A.V."/>
            <person name="Baldwin J."/>
            <person name="Abdouelleil A."/>
            <person name="Abdulkadir J."/>
            <person name="Abebe A."/>
            <person name="Abera B."/>
            <person name="Abreu J."/>
            <person name="Acer S.C."/>
            <person name="Aftuck L."/>
            <person name="Alexander A."/>
            <person name="An P."/>
            <person name="Anderson E."/>
            <person name="Anderson S."/>
            <person name="Arachi H."/>
            <person name="Azer M."/>
            <person name="Bachantsang P."/>
            <person name="Barry A."/>
            <person name="Bayul T."/>
            <person name="Berlin A."/>
            <person name="Bessette D."/>
            <person name="Bloom T."/>
            <person name="Blye J."/>
            <person name="Boguslavskiy L."/>
            <person name="Bonnet C."/>
            <person name="Boukhgalter B."/>
            <person name="Bourzgui I."/>
            <person name="Brown A."/>
            <person name="Cahill P."/>
            <person name="Channer S."/>
            <person name="Cheshatsang Y."/>
            <person name="Chuda L."/>
            <person name="Citroen M."/>
            <person name="Collymore A."/>
            <person name="Cooke P."/>
            <person name="Costello M."/>
            <person name="D'Aco K."/>
            <person name="Daza R."/>
            <person name="De Haan G."/>
            <person name="DeGray S."/>
            <person name="DeMaso C."/>
            <person name="Dhargay N."/>
            <person name="Dooley K."/>
            <person name="Dooley E."/>
            <person name="Doricent M."/>
            <person name="Dorje P."/>
            <person name="Dorjee K."/>
            <person name="Dupes A."/>
            <person name="Elong R."/>
            <person name="Falk J."/>
            <person name="Farina A."/>
            <person name="Faro S."/>
            <person name="Ferguson D."/>
            <person name="Fisher S."/>
            <person name="Foley C.D."/>
            <person name="Franke A."/>
            <person name="Friedrich D."/>
            <person name="Gadbois L."/>
            <person name="Gearin G."/>
            <person name="Gearin C.R."/>
            <person name="Giannoukos G."/>
            <person name="Goode T."/>
            <person name="Graham J."/>
            <person name="Grandbois E."/>
            <person name="Grewal S."/>
            <person name="Gyaltsen K."/>
            <person name="Hafez N."/>
            <person name="Hagos B."/>
            <person name="Hall J."/>
            <person name="Henson C."/>
            <person name="Hollinger A."/>
            <person name="Honan T."/>
            <person name="Huard M.D."/>
            <person name="Hughes L."/>
            <person name="Hurhula B."/>
            <person name="Husby M.E."/>
            <person name="Kamat A."/>
            <person name="Kanga B."/>
            <person name="Kashin S."/>
            <person name="Khazanovich D."/>
            <person name="Kisner P."/>
            <person name="Lance K."/>
            <person name="Lara M."/>
            <person name="Lee W."/>
            <person name="Lennon N."/>
            <person name="Letendre F."/>
            <person name="LeVine R."/>
            <person name="Lipovsky A."/>
            <person name="Liu X."/>
            <person name="Liu J."/>
            <person name="Liu S."/>
            <person name="Lokyitsang T."/>
            <person name="Lokyitsang Y."/>
            <person name="Lubonja R."/>
            <person name="Lui A."/>
            <person name="MacDonald P."/>
            <person name="Magnisalis V."/>
            <person name="Maru K."/>
            <person name="Matthews C."/>
            <person name="McCusker W."/>
            <person name="McDonough S."/>
            <person name="Mehta T."/>
            <person name="Meldrim J."/>
            <person name="Meneus L."/>
            <person name="Mihai O."/>
            <person name="Mihalev A."/>
            <person name="Mihova T."/>
            <person name="Mittelman R."/>
            <person name="Mlenga V."/>
            <person name="Montmayeur A."/>
            <person name="Mulrain L."/>
            <person name="Navidi A."/>
            <person name="Naylor J."/>
            <person name="Negash T."/>
            <person name="Nguyen T."/>
            <person name="Nguyen N."/>
            <person name="Nicol R."/>
            <person name="Norbu C."/>
            <person name="Norbu N."/>
            <person name="Novod N."/>
            <person name="O'Neill B."/>
            <person name="Osman S."/>
            <person name="Markiewicz E."/>
            <person name="Oyono O.L."/>
            <person name="Patti C."/>
            <person name="Phunkhang P."/>
            <person name="Pierre F."/>
            <person name="Priest M."/>
            <person name="Raghuraman S."/>
            <person name="Rege F."/>
            <person name="Reyes R."/>
            <person name="Rise C."/>
            <person name="Rogov P."/>
            <person name="Ross K."/>
            <person name="Ryan E."/>
            <person name="Settipalli S."/>
            <person name="Shea T."/>
            <person name="Sherpa N."/>
            <person name="Shi L."/>
            <person name="Shih D."/>
            <person name="Sparrow T."/>
            <person name="Spaulding J."/>
            <person name="Stalker J."/>
            <person name="Stange-Thomann N."/>
            <person name="Stavropoulos S."/>
            <person name="Stone C."/>
            <person name="Strader C."/>
            <person name="Tesfaye S."/>
            <person name="Thomson T."/>
            <person name="Thoulutsang Y."/>
            <person name="Thoulutsang D."/>
            <person name="Topham K."/>
            <person name="Topping I."/>
            <person name="Tsamla T."/>
            <person name="Vassiliev H."/>
            <person name="Vo A."/>
            <person name="Wangchuk T."/>
            <person name="Wangdi T."/>
            <person name="Weiand M."/>
            <person name="Wilkinson J."/>
            <person name="Wilson A."/>
            <person name="Yadav S."/>
            <person name="Young G."/>
            <person name="Yu Q."/>
            <person name="Zembek L."/>
            <person name="Zhong D."/>
            <person name="Zimmer A."/>
            <person name="Zwirko Z."/>
            <person name="Jaffe D.B."/>
            <person name="Alvarez P."/>
            <person name="Brockman W."/>
            <person name="Butler J."/>
            <person name="Chin C."/>
            <person name="Gnerre S."/>
            <person name="Grabherr M."/>
            <person name="Kleber M."/>
            <person name="Mauceli E."/>
            <person name="MacCallum I."/>
        </authorList>
    </citation>
    <scope>NUCLEOTIDE SEQUENCE [LARGE SCALE GENOMIC DNA]</scope>
    <source>
        <strain evidence="3">MSH-3 / Tucson 14011-0111.49</strain>
    </source>
</reference>